<accession>A0AC35GK51</accession>
<evidence type="ECO:0000313" key="1">
    <source>
        <dbReference type="Proteomes" id="UP000887580"/>
    </source>
</evidence>
<proteinExistence type="predicted"/>
<sequence>LVTMIIVLSAVGLPADDISTIIAVDWFLDRLRTCVNICGDAVGCAFVQALIEREPQTPIIIRKISLWTHRIKTKKQSMMQPKISEESESSV</sequence>
<name>A0AC35GK51_9BILA</name>
<reference evidence="2" key="1">
    <citation type="submission" date="2022-11" db="UniProtKB">
        <authorList>
            <consortium name="WormBaseParasite"/>
        </authorList>
    </citation>
    <scope>IDENTIFICATION</scope>
</reference>
<evidence type="ECO:0000313" key="2">
    <source>
        <dbReference type="WBParaSite" id="PS1159_v2.g5787.t1"/>
    </source>
</evidence>
<dbReference type="WBParaSite" id="PS1159_v2.g5787.t1">
    <property type="protein sequence ID" value="PS1159_v2.g5787.t1"/>
    <property type="gene ID" value="PS1159_v2.g5787"/>
</dbReference>
<dbReference type="Proteomes" id="UP000887580">
    <property type="component" value="Unplaced"/>
</dbReference>
<organism evidence="1 2">
    <name type="scientific">Panagrolaimus sp. PS1159</name>
    <dbReference type="NCBI Taxonomy" id="55785"/>
    <lineage>
        <taxon>Eukaryota</taxon>
        <taxon>Metazoa</taxon>
        <taxon>Ecdysozoa</taxon>
        <taxon>Nematoda</taxon>
        <taxon>Chromadorea</taxon>
        <taxon>Rhabditida</taxon>
        <taxon>Tylenchina</taxon>
        <taxon>Panagrolaimomorpha</taxon>
        <taxon>Panagrolaimoidea</taxon>
        <taxon>Panagrolaimidae</taxon>
        <taxon>Panagrolaimus</taxon>
    </lineage>
</organism>
<protein>
    <submittedName>
        <fullName evidence="2">Amino acid transporter</fullName>
    </submittedName>
</protein>